<proteinExistence type="predicted"/>
<gene>
    <name evidence="1" type="ORF">LCGC14_1072430</name>
</gene>
<name>A0A0F9Q0Y1_9ZZZZ</name>
<protein>
    <recommendedName>
        <fullName evidence="2">Apea-like HEPN domain-containing protein</fullName>
    </recommendedName>
</protein>
<accession>A0A0F9Q0Y1</accession>
<dbReference type="EMBL" id="LAZR01004630">
    <property type="protein sequence ID" value="KKN06911.1"/>
    <property type="molecule type" value="Genomic_DNA"/>
</dbReference>
<evidence type="ECO:0000313" key="1">
    <source>
        <dbReference type="EMBL" id="KKN06911.1"/>
    </source>
</evidence>
<organism evidence="1">
    <name type="scientific">marine sediment metagenome</name>
    <dbReference type="NCBI Taxonomy" id="412755"/>
    <lineage>
        <taxon>unclassified sequences</taxon>
        <taxon>metagenomes</taxon>
        <taxon>ecological metagenomes</taxon>
    </lineage>
</organism>
<sequence>MSFQKELKKREGPYERIVEWKTLANKNLDIILSMKIQMKFIFRWIAFNGLYSVSYEMDNGEKKAEKAQEWKKVEAFCDKFILTDKNLSSQIYSAEAKKIFFDNIKEKSNYMGKYLYDLKSARTKEEQAKYLVMIAYKIRCRLFHGEKNPSLDANQLVVETATKIINPILNYVIT</sequence>
<dbReference type="AlphaFoldDB" id="A0A0F9Q0Y1"/>
<evidence type="ECO:0008006" key="2">
    <source>
        <dbReference type="Google" id="ProtNLM"/>
    </source>
</evidence>
<comment type="caution">
    <text evidence="1">The sequence shown here is derived from an EMBL/GenBank/DDBJ whole genome shotgun (WGS) entry which is preliminary data.</text>
</comment>
<reference evidence="1" key="1">
    <citation type="journal article" date="2015" name="Nature">
        <title>Complex archaea that bridge the gap between prokaryotes and eukaryotes.</title>
        <authorList>
            <person name="Spang A."/>
            <person name="Saw J.H."/>
            <person name="Jorgensen S.L."/>
            <person name="Zaremba-Niedzwiedzka K."/>
            <person name="Martijn J."/>
            <person name="Lind A.E."/>
            <person name="van Eijk R."/>
            <person name="Schleper C."/>
            <person name="Guy L."/>
            <person name="Ettema T.J."/>
        </authorList>
    </citation>
    <scope>NUCLEOTIDE SEQUENCE</scope>
</reference>